<comment type="caution">
    <text evidence="5">The sequence shown here is derived from an EMBL/GenBank/DDBJ whole genome shotgun (WGS) entry which is preliminary data.</text>
</comment>
<dbReference type="SMART" id="SM00020">
    <property type="entry name" value="Tryp_SPc"/>
    <property type="match status" value="1"/>
</dbReference>
<dbReference type="InterPro" id="IPR001254">
    <property type="entry name" value="Trypsin_dom"/>
</dbReference>
<dbReference type="Gene3D" id="2.40.10.10">
    <property type="entry name" value="Trypsin-like serine proteases"/>
    <property type="match status" value="1"/>
</dbReference>
<dbReference type="GO" id="GO:0004252">
    <property type="term" value="F:serine-type endopeptidase activity"/>
    <property type="evidence" value="ECO:0007669"/>
    <property type="project" value="InterPro"/>
</dbReference>
<dbReference type="InterPro" id="IPR033116">
    <property type="entry name" value="TRYPSIN_SER"/>
</dbReference>
<evidence type="ECO:0000313" key="5">
    <source>
        <dbReference type="EMBL" id="NYZ69062.1"/>
    </source>
</evidence>
<dbReference type="PRINTS" id="PR00722">
    <property type="entry name" value="CHYMOTRYPSIN"/>
</dbReference>
<dbReference type="SUPFAM" id="SSF50494">
    <property type="entry name" value="Trypsin-like serine proteases"/>
    <property type="match status" value="1"/>
</dbReference>
<evidence type="ECO:0000256" key="2">
    <source>
        <dbReference type="RuleBase" id="RU363034"/>
    </source>
</evidence>
<evidence type="ECO:0000256" key="3">
    <source>
        <dbReference type="SAM" id="SignalP"/>
    </source>
</evidence>
<dbReference type="InterPro" id="IPR001314">
    <property type="entry name" value="Peptidase_S1A"/>
</dbReference>
<evidence type="ECO:0000256" key="1">
    <source>
        <dbReference type="ARBA" id="ARBA00023157"/>
    </source>
</evidence>
<keyword evidence="6" id="KW-1185">Reference proteome</keyword>
<keyword evidence="1" id="KW-1015">Disulfide bond</keyword>
<dbReference type="EMBL" id="JACCKB010000059">
    <property type="protein sequence ID" value="NYZ69062.1"/>
    <property type="molecule type" value="Genomic_DNA"/>
</dbReference>
<feature type="chain" id="PRO_5032397417" evidence="3">
    <location>
        <begin position="28"/>
        <end position="272"/>
    </location>
</feature>
<proteinExistence type="predicted"/>
<gene>
    <name evidence="5" type="ORF">H0A36_23865</name>
</gene>
<name>A0A853IB59_9GAMM</name>
<keyword evidence="2" id="KW-0378">Hydrolase</keyword>
<evidence type="ECO:0000259" key="4">
    <source>
        <dbReference type="PROSITE" id="PS50240"/>
    </source>
</evidence>
<protein>
    <submittedName>
        <fullName evidence="5">Serine protease</fullName>
    </submittedName>
</protein>
<dbReference type="InterPro" id="IPR009003">
    <property type="entry name" value="Peptidase_S1_PA"/>
</dbReference>
<dbReference type="CDD" id="cd00190">
    <property type="entry name" value="Tryp_SPc"/>
    <property type="match status" value="1"/>
</dbReference>
<keyword evidence="3" id="KW-0732">Signal</keyword>
<dbReference type="PROSITE" id="PS50240">
    <property type="entry name" value="TRYPSIN_DOM"/>
    <property type="match status" value="1"/>
</dbReference>
<dbReference type="InterPro" id="IPR043504">
    <property type="entry name" value="Peptidase_S1_PA_chymotrypsin"/>
</dbReference>
<accession>A0A853IB59</accession>
<organism evidence="5 6">
    <name type="scientific">Spartinivicinus marinus</name>
    <dbReference type="NCBI Taxonomy" id="2994442"/>
    <lineage>
        <taxon>Bacteria</taxon>
        <taxon>Pseudomonadati</taxon>
        <taxon>Pseudomonadota</taxon>
        <taxon>Gammaproteobacteria</taxon>
        <taxon>Oceanospirillales</taxon>
        <taxon>Zooshikellaceae</taxon>
        <taxon>Spartinivicinus</taxon>
    </lineage>
</organism>
<sequence>MKKITLRSYIYLSSCLLALSAAKPALAEIGFSQPDRSPPTIVGGSPTSAGARPYQAMLLMNGRQGCGGTLIDPYWVLTAAHCIDQANIYNLTVRVGATRVNNSREGQTIPISQIIIHPYWMGMQNIRSGWDIGLVRLSYPADSRYIPAKLPTNEVMNNTASVGQSGVVSGWGATYHGGQGSNQLLAASLQIISNQACQQQLRFPVPNSAICAGYSYPSACNGDSGGPFVTSYQGNFYSIGTVSWGERCASTSVFTKTHSYNSWITQQTGIVP</sequence>
<dbReference type="PANTHER" id="PTHR24256">
    <property type="entry name" value="TRYPTASE-RELATED"/>
    <property type="match status" value="1"/>
</dbReference>
<dbReference type="GO" id="GO:0006508">
    <property type="term" value="P:proteolysis"/>
    <property type="evidence" value="ECO:0007669"/>
    <property type="project" value="UniProtKB-KW"/>
</dbReference>
<keyword evidence="2" id="KW-0720">Serine protease</keyword>
<dbReference type="InterPro" id="IPR051487">
    <property type="entry name" value="Ser/Thr_Proteases_Immune/Dev"/>
</dbReference>
<feature type="signal peptide" evidence="3">
    <location>
        <begin position="1"/>
        <end position="27"/>
    </location>
</feature>
<dbReference type="Pfam" id="PF00089">
    <property type="entry name" value="Trypsin"/>
    <property type="match status" value="1"/>
</dbReference>
<dbReference type="InterPro" id="IPR018114">
    <property type="entry name" value="TRYPSIN_HIS"/>
</dbReference>
<keyword evidence="2 5" id="KW-0645">Protease</keyword>
<dbReference type="Proteomes" id="UP000569732">
    <property type="component" value="Unassembled WGS sequence"/>
</dbReference>
<feature type="domain" description="Peptidase S1" evidence="4">
    <location>
        <begin position="41"/>
        <end position="269"/>
    </location>
</feature>
<dbReference type="PROSITE" id="PS00135">
    <property type="entry name" value="TRYPSIN_SER"/>
    <property type="match status" value="1"/>
</dbReference>
<dbReference type="AlphaFoldDB" id="A0A853IB59"/>
<evidence type="ECO:0000313" key="6">
    <source>
        <dbReference type="Proteomes" id="UP000569732"/>
    </source>
</evidence>
<reference evidence="5 6" key="1">
    <citation type="submission" date="2020-07" db="EMBL/GenBank/DDBJ databases">
        <title>Endozoicomonas sp. nov., isolated from sediment.</title>
        <authorList>
            <person name="Gu T."/>
        </authorList>
    </citation>
    <scope>NUCLEOTIDE SEQUENCE [LARGE SCALE GENOMIC DNA]</scope>
    <source>
        <strain evidence="5 6">SM1973</strain>
    </source>
</reference>
<dbReference type="FunFam" id="2.40.10.10:FF:000068">
    <property type="entry name" value="transmembrane protease serine 2"/>
    <property type="match status" value="1"/>
</dbReference>
<dbReference type="RefSeq" id="WP_180571063.1">
    <property type="nucleotide sequence ID" value="NZ_JACCKB010000059.1"/>
</dbReference>
<dbReference type="PROSITE" id="PS00134">
    <property type="entry name" value="TRYPSIN_HIS"/>
    <property type="match status" value="1"/>
</dbReference>